<accession>A0AAE2W963</accession>
<reference evidence="1" key="1">
    <citation type="submission" date="2019-11" db="EMBL/GenBank/DDBJ databases">
        <title>Spread of Macrolides and rifampicin resistant Rhodococcus equi in clinical isolates in the USA.</title>
        <authorList>
            <person name="Alvarez-Narvaez S."/>
            <person name="Huber L."/>
            <person name="Cohen N.D."/>
            <person name="Slovis N."/>
            <person name="Greiter M."/>
            <person name="Giguere S."/>
            <person name="Hart K."/>
        </authorList>
    </citation>
    <scope>NUCLEOTIDE SEQUENCE</scope>
    <source>
        <strain evidence="1">Lh_5</strain>
    </source>
</reference>
<evidence type="ECO:0000313" key="1">
    <source>
        <dbReference type="EMBL" id="MBM4716152.1"/>
    </source>
</evidence>
<dbReference type="Proteomes" id="UP000706122">
    <property type="component" value="Unassembled WGS sequence"/>
</dbReference>
<proteinExistence type="predicted"/>
<dbReference type="RefSeq" id="WP_064059229.1">
    <property type="nucleotide sequence ID" value="NZ_LRQY01000041.1"/>
</dbReference>
<organism evidence="1 2">
    <name type="scientific">Rhodococcus hoagii</name>
    <name type="common">Corynebacterium equii</name>
    <dbReference type="NCBI Taxonomy" id="43767"/>
    <lineage>
        <taxon>Bacteria</taxon>
        <taxon>Bacillati</taxon>
        <taxon>Actinomycetota</taxon>
        <taxon>Actinomycetes</taxon>
        <taxon>Mycobacteriales</taxon>
        <taxon>Nocardiaceae</taxon>
        <taxon>Prescottella</taxon>
    </lineage>
</organism>
<name>A0AAE2W963_RHOHA</name>
<gene>
    <name evidence="1" type="ORF">GS551_18500</name>
</gene>
<evidence type="ECO:0000313" key="2">
    <source>
        <dbReference type="Proteomes" id="UP000706122"/>
    </source>
</evidence>
<protein>
    <submittedName>
        <fullName evidence="1">Uncharacterized protein</fullName>
    </submittedName>
</protein>
<dbReference type="EMBL" id="WUYC01000004">
    <property type="protein sequence ID" value="MBM4716152.1"/>
    <property type="molecule type" value="Genomic_DNA"/>
</dbReference>
<sequence>MTYPVGPAPDGAYVVGSDYGQSYDEANAMALMTGGVKGAFSGAQDQFKDQFEVFTDGQLALNQRTDLLSPLLDFGSAYMNTNQGFNQTGQCSFSNQIGPMQGCRLSGGRIILDDKGLWDIRCQLWFDFINILTGTIEWQIRVLTPSGNVFSQTRAKLNDSEAVSSTNICSVVVPAPGYQVQAWVSYIAAFRGILGGPDRNRLTVQHISRDTSTGNTGQG</sequence>
<comment type="caution">
    <text evidence="1">The sequence shown here is derived from an EMBL/GenBank/DDBJ whole genome shotgun (WGS) entry which is preliminary data.</text>
</comment>
<dbReference type="AlphaFoldDB" id="A0AAE2W963"/>